<name>X7ZHV0_MYCXE</name>
<organism evidence="1">
    <name type="scientific">Mycobacterium xenopi 4042</name>
    <dbReference type="NCBI Taxonomy" id="1299334"/>
    <lineage>
        <taxon>Bacteria</taxon>
        <taxon>Bacillati</taxon>
        <taxon>Actinomycetota</taxon>
        <taxon>Actinomycetes</taxon>
        <taxon>Mycobacteriales</taxon>
        <taxon>Mycobacteriaceae</taxon>
        <taxon>Mycobacterium</taxon>
    </lineage>
</organism>
<evidence type="ECO:0000313" key="1">
    <source>
        <dbReference type="EMBL" id="EUA19157.1"/>
    </source>
</evidence>
<comment type="caution">
    <text evidence="1">The sequence shown here is derived from an EMBL/GenBank/DDBJ whole genome shotgun (WGS) entry which is preliminary data.</text>
</comment>
<reference evidence="1" key="1">
    <citation type="submission" date="2014-01" db="EMBL/GenBank/DDBJ databases">
        <authorList>
            <person name="Brown-Elliot B."/>
            <person name="Wallace R."/>
            <person name="Lenaerts A."/>
            <person name="Ordway D."/>
            <person name="DeGroote M.A."/>
            <person name="Parker T."/>
            <person name="Sizemore C."/>
            <person name="Tallon L.J."/>
            <person name="Sadzewicz L.K."/>
            <person name="Sengamalay N."/>
            <person name="Fraser C.M."/>
            <person name="Hine E."/>
            <person name="Shefchek K.A."/>
            <person name="Das S.P."/>
            <person name="Tettelin H."/>
        </authorList>
    </citation>
    <scope>NUCLEOTIDE SEQUENCE [LARGE SCALE GENOMIC DNA]</scope>
    <source>
        <strain evidence="1">4042</strain>
    </source>
</reference>
<sequence length="42" mass="4230">MGPPRLLPRSAQVVCLPCAHYGAGNRLGGVSCGRLAAAKLPA</sequence>
<accession>X7ZHV0</accession>
<gene>
    <name evidence="1" type="ORF">I553_10312</name>
</gene>
<protein>
    <submittedName>
        <fullName evidence="1">Uncharacterized protein</fullName>
    </submittedName>
</protein>
<dbReference type="AlphaFoldDB" id="X7ZHV0"/>
<proteinExistence type="predicted"/>
<dbReference type="EMBL" id="JAOB01000073">
    <property type="protein sequence ID" value="EUA19157.1"/>
    <property type="molecule type" value="Genomic_DNA"/>
</dbReference>